<evidence type="ECO:0000313" key="1">
    <source>
        <dbReference type="EMBL" id="WOK99634.1"/>
    </source>
</evidence>
<organism evidence="1 2">
    <name type="scientific">Canna indica</name>
    <name type="common">Indian-shot</name>
    <dbReference type="NCBI Taxonomy" id="4628"/>
    <lineage>
        <taxon>Eukaryota</taxon>
        <taxon>Viridiplantae</taxon>
        <taxon>Streptophyta</taxon>
        <taxon>Embryophyta</taxon>
        <taxon>Tracheophyta</taxon>
        <taxon>Spermatophyta</taxon>
        <taxon>Magnoliopsida</taxon>
        <taxon>Liliopsida</taxon>
        <taxon>Zingiberales</taxon>
        <taxon>Cannaceae</taxon>
        <taxon>Canna</taxon>
    </lineage>
</organism>
<sequence length="104" mass="11466">MTSPSLGSGERYCVLCRRVEVVFLLQLSVCPVPLTSFLCGDCMDVFRQSLQLGCGAGEECAILDYPAEARNTTRSHAEEGEKKKKVALVKEGSLSEIKKYTFKN</sequence>
<reference evidence="1 2" key="1">
    <citation type="submission" date="2023-10" db="EMBL/GenBank/DDBJ databases">
        <title>Chromosome-scale genome assembly provides insights into flower coloration mechanisms of Canna indica.</title>
        <authorList>
            <person name="Li C."/>
        </authorList>
    </citation>
    <scope>NUCLEOTIDE SEQUENCE [LARGE SCALE GENOMIC DNA]</scope>
    <source>
        <tissue evidence="1">Flower</tissue>
    </source>
</reference>
<proteinExistence type="predicted"/>
<dbReference type="AlphaFoldDB" id="A0AAQ3K055"/>
<protein>
    <submittedName>
        <fullName evidence="1">Uncharacterized protein</fullName>
    </submittedName>
</protein>
<keyword evidence="2" id="KW-1185">Reference proteome</keyword>
<dbReference type="Proteomes" id="UP001327560">
    <property type="component" value="Chromosome 2"/>
</dbReference>
<dbReference type="EMBL" id="CP136891">
    <property type="protein sequence ID" value="WOK99634.1"/>
    <property type="molecule type" value="Genomic_DNA"/>
</dbReference>
<gene>
    <name evidence="1" type="ORF">Cni_G08346</name>
</gene>
<evidence type="ECO:0000313" key="2">
    <source>
        <dbReference type="Proteomes" id="UP001327560"/>
    </source>
</evidence>
<name>A0AAQ3K055_9LILI</name>
<accession>A0AAQ3K055</accession>